<evidence type="ECO:0000259" key="2">
    <source>
        <dbReference type="Pfam" id="PF13568"/>
    </source>
</evidence>
<protein>
    <recommendedName>
        <fullName evidence="2">Outer membrane protein beta-barrel domain-containing protein</fullName>
    </recommendedName>
</protein>
<evidence type="ECO:0000256" key="1">
    <source>
        <dbReference type="SAM" id="SignalP"/>
    </source>
</evidence>
<accession>A0A0S3UKQ2</accession>
<feature type="domain" description="Outer membrane protein beta-barrel" evidence="2">
    <location>
        <begin position="19"/>
        <end position="214"/>
    </location>
</feature>
<gene>
    <name evidence="3" type="ORF">PIOMA14_I_1576</name>
</gene>
<dbReference type="InterPro" id="IPR025665">
    <property type="entry name" value="Beta-barrel_OMP_2"/>
</dbReference>
<dbReference type="STRING" id="28131.BWX40_00470"/>
<sequence>MRKWALLLLFSISCITITAQRSKGDITLYLRLGYNISKYSKQIPVQPKYEPSKLTKSKFKSGYTIGAELHKQITEKTGASIGLLYSTEGSKLADYTIESEAKKWDIKDFSSQLHYLQLPIRATIDIMKWQNASISFNFGIQIGYLLKGKNKNTTEVYNKNGNTWVPDNEGSEKSSGTTTEVYKRTNLSIPIGFSYEYNKFSLDLRYNIGLTKVYNYIEENICNRNWVLTIGYGIVL</sequence>
<evidence type="ECO:0000313" key="3">
    <source>
        <dbReference type="EMBL" id="BAU18084.1"/>
    </source>
</evidence>
<name>A0A0S3UKQ2_PREIN</name>
<keyword evidence="1" id="KW-0732">Signal</keyword>
<proteinExistence type="predicted"/>
<dbReference type="RefSeq" id="WP_096405906.1">
    <property type="nucleotide sequence ID" value="NZ_AP014597.1"/>
</dbReference>
<feature type="chain" id="PRO_5006619780" description="Outer membrane protein beta-barrel domain-containing protein" evidence="1">
    <location>
        <begin position="20"/>
        <end position="236"/>
    </location>
</feature>
<feature type="signal peptide" evidence="1">
    <location>
        <begin position="1"/>
        <end position="19"/>
    </location>
</feature>
<dbReference type="EMBL" id="AP014597">
    <property type="protein sequence ID" value="BAU18084.1"/>
    <property type="molecule type" value="Genomic_DNA"/>
</dbReference>
<organism evidence="3 4">
    <name type="scientific">Prevotella intermedia</name>
    <dbReference type="NCBI Taxonomy" id="28131"/>
    <lineage>
        <taxon>Bacteria</taxon>
        <taxon>Pseudomonadati</taxon>
        <taxon>Bacteroidota</taxon>
        <taxon>Bacteroidia</taxon>
        <taxon>Bacteroidales</taxon>
        <taxon>Prevotellaceae</taxon>
        <taxon>Prevotella</taxon>
    </lineage>
</organism>
<evidence type="ECO:0000313" key="4">
    <source>
        <dbReference type="Proteomes" id="UP000217431"/>
    </source>
</evidence>
<dbReference type="Proteomes" id="UP000217431">
    <property type="component" value="Chromosome I"/>
</dbReference>
<reference evidence="3 4" key="1">
    <citation type="journal article" date="2016" name="DNA Res.">
        <title>The complete genome sequencing of Prevotella intermedia strain OMA14 and a subsequent fine-scale, intra-species genomic comparison reveal an unusual amplification of conjugative and mobile transposons and identify a novel Prevotella-lineage-specific repeat.</title>
        <authorList>
            <person name="Naito M."/>
            <person name="Ogura Y."/>
            <person name="Itoh T."/>
            <person name="Shoji M."/>
            <person name="Okamoto M."/>
            <person name="Hayashi T."/>
            <person name="Nakayama K."/>
        </authorList>
    </citation>
    <scope>NUCLEOTIDE SEQUENCE [LARGE SCALE GENOMIC DNA]</scope>
    <source>
        <strain evidence="3 4">OMA14</strain>
    </source>
</reference>
<dbReference type="Pfam" id="PF13568">
    <property type="entry name" value="OMP_b-brl_2"/>
    <property type="match status" value="1"/>
</dbReference>
<dbReference type="AlphaFoldDB" id="A0A0S3UKQ2"/>